<comment type="similarity">
    <text evidence="2">Belongs to the synaptojanin family.</text>
</comment>
<evidence type="ECO:0000256" key="4">
    <source>
        <dbReference type="ARBA" id="ARBA00013044"/>
    </source>
</evidence>
<dbReference type="PROSITE" id="PS50275">
    <property type="entry name" value="SAC"/>
    <property type="match status" value="1"/>
</dbReference>
<accession>A0AAN7WS14</accession>
<evidence type="ECO:0000259" key="10">
    <source>
        <dbReference type="PROSITE" id="PS50275"/>
    </source>
</evidence>
<organism evidence="11 12">
    <name type="scientific">Arxiozyma heterogenica</name>
    <dbReference type="NCBI Taxonomy" id="278026"/>
    <lineage>
        <taxon>Eukaryota</taxon>
        <taxon>Fungi</taxon>
        <taxon>Dikarya</taxon>
        <taxon>Ascomycota</taxon>
        <taxon>Saccharomycotina</taxon>
        <taxon>Saccharomycetes</taxon>
        <taxon>Saccharomycetales</taxon>
        <taxon>Saccharomycetaceae</taxon>
        <taxon>Arxiozyma</taxon>
    </lineage>
</organism>
<comment type="subcellular location">
    <subcellularLocation>
        <location evidence="1">Cytoplasm</location>
    </subcellularLocation>
</comment>
<dbReference type="AlphaFoldDB" id="A0AAN7WS14"/>
<name>A0AAN7WS14_9SACH</name>
<dbReference type="InterPro" id="IPR000300">
    <property type="entry name" value="IPPc"/>
</dbReference>
<keyword evidence="7" id="KW-0254">Endocytosis</keyword>
<keyword evidence="5" id="KW-0813">Transport</keyword>
<dbReference type="SUPFAM" id="SSF56219">
    <property type="entry name" value="DNase I-like"/>
    <property type="match status" value="1"/>
</dbReference>
<dbReference type="GO" id="GO:0046856">
    <property type="term" value="P:phosphatidylinositol dephosphorylation"/>
    <property type="evidence" value="ECO:0007669"/>
    <property type="project" value="InterPro"/>
</dbReference>
<dbReference type="EMBL" id="JAWIZZ010000053">
    <property type="protein sequence ID" value="KAK5778333.1"/>
    <property type="molecule type" value="Genomic_DNA"/>
</dbReference>
<keyword evidence="9" id="KW-0653">Protein transport</keyword>
<dbReference type="FunFam" id="3.60.10.10:FF:000029">
    <property type="entry name" value="Inositol polyphosphate 5-phosphatase"/>
    <property type="match status" value="1"/>
</dbReference>
<dbReference type="GO" id="GO:0015031">
    <property type="term" value="P:protein transport"/>
    <property type="evidence" value="ECO:0007669"/>
    <property type="project" value="UniProtKB-KW"/>
</dbReference>
<dbReference type="Proteomes" id="UP001306508">
    <property type="component" value="Unassembled WGS sequence"/>
</dbReference>
<evidence type="ECO:0000256" key="9">
    <source>
        <dbReference type="ARBA" id="ARBA00022927"/>
    </source>
</evidence>
<reference evidence="12" key="1">
    <citation type="submission" date="2023-07" db="EMBL/GenBank/DDBJ databases">
        <title>A draft genome of Kazachstania heterogenica Y-27499.</title>
        <authorList>
            <person name="Donic C."/>
            <person name="Kralova J.S."/>
            <person name="Fidel L."/>
            <person name="Ben-Dor S."/>
            <person name="Jung S."/>
        </authorList>
    </citation>
    <scope>NUCLEOTIDE SEQUENCE [LARGE SCALE GENOMIC DNA]</scope>
    <source>
        <strain evidence="12">Y27499</strain>
    </source>
</reference>
<feature type="domain" description="SAC" evidence="10">
    <location>
        <begin position="166"/>
        <end position="531"/>
    </location>
</feature>
<comment type="caution">
    <text evidence="11">The sequence shown here is derived from an EMBL/GenBank/DDBJ whole genome shotgun (WGS) entry which is preliminary data.</text>
</comment>
<dbReference type="InterPro" id="IPR036691">
    <property type="entry name" value="Endo/exonu/phosph_ase_sf"/>
</dbReference>
<dbReference type="GO" id="GO:0006897">
    <property type="term" value="P:endocytosis"/>
    <property type="evidence" value="ECO:0007669"/>
    <property type="project" value="UniProtKB-KW"/>
</dbReference>
<evidence type="ECO:0000313" key="12">
    <source>
        <dbReference type="Proteomes" id="UP001306508"/>
    </source>
</evidence>
<dbReference type="InterPro" id="IPR046985">
    <property type="entry name" value="IP5"/>
</dbReference>
<evidence type="ECO:0000256" key="6">
    <source>
        <dbReference type="ARBA" id="ARBA00022490"/>
    </source>
</evidence>
<keyword evidence="8" id="KW-0378">Hydrolase</keyword>
<evidence type="ECO:0000313" key="11">
    <source>
        <dbReference type="EMBL" id="KAK5778333.1"/>
    </source>
</evidence>
<evidence type="ECO:0000256" key="7">
    <source>
        <dbReference type="ARBA" id="ARBA00022583"/>
    </source>
</evidence>
<dbReference type="InterPro" id="IPR002013">
    <property type="entry name" value="SAC_dom"/>
</dbReference>
<evidence type="ECO:0000256" key="1">
    <source>
        <dbReference type="ARBA" id="ARBA00004496"/>
    </source>
</evidence>
<dbReference type="Gene3D" id="3.60.10.10">
    <property type="entry name" value="Endonuclease/exonuclease/phosphatase"/>
    <property type="match status" value="1"/>
</dbReference>
<dbReference type="SMART" id="SM00128">
    <property type="entry name" value="IPPc"/>
    <property type="match status" value="1"/>
</dbReference>
<dbReference type="Pfam" id="PF02383">
    <property type="entry name" value="Syja_N"/>
    <property type="match status" value="1"/>
</dbReference>
<keyword evidence="12" id="KW-1185">Reference proteome</keyword>
<dbReference type="GO" id="GO:0016020">
    <property type="term" value="C:membrane"/>
    <property type="evidence" value="ECO:0007669"/>
    <property type="project" value="TreeGrafter"/>
</dbReference>
<protein>
    <recommendedName>
        <fullName evidence="4">phosphoinositide 5-phosphatase</fullName>
        <ecNumber evidence="4">3.1.3.36</ecNumber>
    </recommendedName>
</protein>
<dbReference type="PANTHER" id="PTHR11200">
    <property type="entry name" value="INOSITOL 5-PHOSPHATASE"/>
    <property type="match status" value="1"/>
</dbReference>
<evidence type="ECO:0000256" key="8">
    <source>
        <dbReference type="ARBA" id="ARBA00022801"/>
    </source>
</evidence>
<evidence type="ECO:0000256" key="3">
    <source>
        <dbReference type="ARBA" id="ARBA00009678"/>
    </source>
</evidence>
<proteinExistence type="inferred from homology"/>
<comment type="similarity">
    <text evidence="3">In the central section; belongs to the inositol 1,4,5-trisphosphate 5-phosphatase family.</text>
</comment>
<dbReference type="GO" id="GO:0004439">
    <property type="term" value="F:phosphatidylinositol-4,5-bisphosphate 5-phosphatase activity"/>
    <property type="evidence" value="ECO:0007669"/>
    <property type="project" value="UniProtKB-EC"/>
</dbReference>
<dbReference type="EC" id="3.1.3.36" evidence="4"/>
<dbReference type="GO" id="GO:0005737">
    <property type="term" value="C:cytoplasm"/>
    <property type="evidence" value="ECO:0007669"/>
    <property type="project" value="UniProtKB-SubCell"/>
</dbReference>
<sequence>MPVGNIKIFIGRNPRCIVLSSNGYHLLFQRYYNKNTSLKSSNTRYNESIQVLNEKTPTVILKQISNEELSNQVQYVELNNQKYDGVLGLITIHGSIYLILISHSQKIGFPRWTETKDGKVVPNENIYRILDVDFFSLETTVFDSYFFAINDTNEEKLLYEHPCGSLKKLFRSGTFYYSKEFDISTSVRNHGLLHNLECIINNCDNNFIWNANLISEIITWRNRLRYVEKKAFDDSNILTFIIRGFCKTLLLENDSTTYLKSNFTKHTSNNVEGTITANNASTNSFNNYNSNKISLTIISRISTENKENCLSNDCLTEDGKVSNFIETEVVATTREFIFSYTLVSGNVPLFWEMADGQLLYNKKKVKLIKDPENTQPAFNTHFDSLESKYGVVSIINLIKPKNDSQEVLADVFQKCAEIKSLKITNLESHCSSLLKNPNKLLHLLNEDIYEFGSFAYDREKGIYFGKQTGVLRISAFDSIEKPIKIAMIISREIIELTTREIDSLDITSVFLEYHDRLWEENCSNLERLYLKSSNKYKRLYSKLFNSSIKLYDPLHFYISHYLRQLKTKFTYEKDSSMFCGTFNVSGKLPSDIDLKQWLTPNGCTMANIYIIGLEEVIELTPGHMLLIDPFVKSYWEKKILKELNDNDVGCRYTKRWSNQLGGVLLMFFVEEKEYPEIKNIEGDVKKTGFGGMTSNKGAVALSFKYSATTFCIVVSHLAAGLDNVSQRHNDYKTIFKNIRFTKGARIKDHDAIVWMGDFNYRILMSNEEVRQLILEKEFSKLFQNDQLNQQMIVGESFPYFHEMPINFAPTYKFDPGTKIYDTSEKMRIPAWTDRILSRGEVLRQTNYGSAEDILFSDHRPVYAIFQAHITIIDEQKKADLSNKIYERLKQKLAILDDEEKVKFLSDKAVSILEFRLHSGKTNKKMLTAPVKDKKNNKLPPPSSELNKWWVNNGQSVKITLDIDPKKVMINRKKSSNPFAPDDGEPFFVPR</sequence>
<evidence type="ECO:0000256" key="2">
    <source>
        <dbReference type="ARBA" id="ARBA00008943"/>
    </source>
</evidence>
<evidence type="ECO:0000256" key="5">
    <source>
        <dbReference type="ARBA" id="ARBA00022448"/>
    </source>
</evidence>
<dbReference type="Pfam" id="PF22669">
    <property type="entry name" value="Exo_endo_phos2"/>
    <property type="match status" value="1"/>
</dbReference>
<dbReference type="PANTHER" id="PTHR11200:SF269">
    <property type="entry name" value="PHOSPHATIDYLINOSITOL 4,5-BISPHOSPHATE 5-PHOSPHATASE INP51"/>
    <property type="match status" value="1"/>
</dbReference>
<dbReference type="GO" id="GO:0043813">
    <property type="term" value="F:phosphatidylinositol-3,5-bisphosphate 5-phosphatase activity"/>
    <property type="evidence" value="ECO:0007669"/>
    <property type="project" value="TreeGrafter"/>
</dbReference>
<keyword evidence="6" id="KW-0963">Cytoplasm</keyword>
<gene>
    <name evidence="11" type="ORF">RI543_003994</name>
</gene>